<reference evidence="4" key="1">
    <citation type="submission" date="2016-11" db="UniProtKB">
        <authorList>
            <consortium name="WormBaseParasite"/>
        </authorList>
    </citation>
    <scope>IDENTIFICATION</scope>
</reference>
<dbReference type="InterPro" id="IPR019430">
    <property type="entry name" value="7TM_GPCR_serpentine_rcpt_Srx"/>
</dbReference>
<keyword evidence="1" id="KW-0472">Membrane</keyword>
<feature type="transmembrane region" description="Helical" evidence="1">
    <location>
        <begin position="85"/>
        <end position="105"/>
    </location>
</feature>
<feature type="transmembrane region" description="Helical" evidence="1">
    <location>
        <begin position="303"/>
        <end position="322"/>
    </location>
</feature>
<feature type="transmembrane region" description="Helical" evidence="1">
    <location>
        <begin position="180"/>
        <end position="206"/>
    </location>
</feature>
<dbReference type="SUPFAM" id="SSF81321">
    <property type="entry name" value="Family A G protein-coupled receptor-like"/>
    <property type="match status" value="1"/>
</dbReference>
<proteinExistence type="predicted"/>
<evidence type="ECO:0000256" key="1">
    <source>
        <dbReference type="SAM" id="Phobius"/>
    </source>
</evidence>
<evidence type="ECO:0000313" key="4">
    <source>
        <dbReference type="WBParaSite" id="L893_g4000.t1"/>
    </source>
</evidence>
<keyword evidence="1" id="KW-1133">Transmembrane helix</keyword>
<dbReference type="AlphaFoldDB" id="A0A1I8ABB9"/>
<keyword evidence="3" id="KW-1185">Reference proteome</keyword>
<feature type="domain" description="7TM GPCR serpentine receptor class x (Srx)" evidence="2">
    <location>
        <begin position="29"/>
        <end position="279"/>
    </location>
</feature>
<dbReference type="PANTHER" id="PTHR23017:SF3">
    <property type="entry name" value="G-PROTEIN COUPLED RECEPTORS FAMILY 1 PROFILE DOMAIN-CONTAINING PROTEIN"/>
    <property type="match status" value="1"/>
</dbReference>
<dbReference type="WBParaSite" id="L893_g4000.t1">
    <property type="protein sequence ID" value="L893_g4000.t1"/>
    <property type="gene ID" value="L893_g4000"/>
</dbReference>
<dbReference type="Gene3D" id="1.20.1070.10">
    <property type="entry name" value="Rhodopsin 7-helix transmembrane proteins"/>
    <property type="match status" value="1"/>
</dbReference>
<keyword evidence="1" id="KW-0812">Transmembrane</keyword>
<dbReference type="Proteomes" id="UP000095287">
    <property type="component" value="Unplaced"/>
</dbReference>
<evidence type="ECO:0000313" key="3">
    <source>
        <dbReference type="Proteomes" id="UP000095287"/>
    </source>
</evidence>
<feature type="transmembrane region" description="Helical" evidence="1">
    <location>
        <begin position="226"/>
        <end position="248"/>
    </location>
</feature>
<name>A0A1I8ABB9_9BILA</name>
<sequence length="385" mass="43460">MSPFLRMEQNYKEEATQHRRTSPSAWSCLCLCFIWKMDIFHNAFGWLWATILASEVVSDFLNLIYSAPVTILQPKGIPVSLGISSYIIGYFCAIGGCVLHQVVSLNRCVAICFPLRYKVLFRRENCIKMIIACWVPIPFVMAPLFFFPCNMIGYSPQHYEYSFIKCSPELGRSYSIVGTLINRACFFLSCSACIITDVITLCRIIYMRKVLKYGAENADFNRDVRFYVQTAVQNVIMVGTAATIIVANNEYHAGREFINILGFNMLLVKHVNNGFVHIFAFIPSKKDVLKTGATYLQSRDKNGAVSVAFGPCAFGVLSPFVVETSRHLTSAPQKADISVLISQFRSFVSLKKKKSLATIHGHSTLFRRRRDEEDAKARGLNILIL</sequence>
<feature type="transmembrane region" description="Helical" evidence="1">
    <location>
        <begin position="43"/>
        <end position="65"/>
    </location>
</feature>
<feature type="transmembrane region" description="Helical" evidence="1">
    <location>
        <begin position="260"/>
        <end position="282"/>
    </location>
</feature>
<organism evidence="3 4">
    <name type="scientific">Steinernema glaseri</name>
    <dbReference type="NCBI Taxonomy" id="37863"/>
    <lineage>
        <taxon>Eukaryota</taxon>
        <taxon>Metazoa</taxon>
        <taxon>Ecdysozoa</taxon>
        <taxon>Nematoda</taxon>
        <taxon>Chromadorea</taxon>
        <taxon>Rhabditida</taxon>
        <taxon>Tylenchina</taxon>
        <taxon>Panagrolaimomorpha</taxon>
        <taxon>Strongyloidoidea</taxon>
        <taxon>Steinernematidae</taxon>
        <taxon>Steinernema</taxon>
    </lineage>
</organism>
<evidence type="ECO:0000259" key="2">
    <source>
        <dbReference type="Pfam" id="PF10328"/>
    </source>
</evidence>
<dbReference type="PANTHER" id="PTHR23017">
    <property type="entry name" value="SERPENTINE RECEPTOR, CLASS X"/>
    <property type="match status" value="1"/>
</dbReference>
<dbReference type="Pfam" id="PF10328">
    <property type="entry name" value="7TM_GPCR_Srx"/>
    <property type="match status" value="1"/>
</dbReference>
<accession>A0A1I8ABB9</accession>
<dbReference type="CDD" id="cd00637">
    <property type="entry name" value="7tm_classA_rhodopsin-like"/>
    <property type="match status" value="1"/>
</dbReference>
<protein>
    <submittedName>
        <fullName evidence="4">7TM_GPCR_Srx domain-containing protein</fullName>
    </submittedName>
</protein>
<feature type="transmembrane region" description="Helical" evidence="1">
    <location>
        <begin position="126"/>
        <end position="147"/>
    </location>
</feature>